<name>A0AAV5UEN1_9BILA</name>
<protein>
    <submittedName>
        <fullName evidence="1">Uncharacterized protein</fullName>
    </submittedName>
</protein>
<organism evidence="1 2">
    <name type="scientific">Pristionchus entomophagus</name>
    <dbReference type="NCBI Taxonomy" id="358040"/>
    <lineage>
        <taxon>Eukaryota</taxon>
        <taxon>Metazoa</taxon>
        <taxon>Ecdysozoa</taxon>
        <taxon>Nematoda</taxon>
        <taxon>Chromadorea</taxon>
        <taxon>Rhabditida</taxon>
        <taxon>Rhabditina</taxon>
        <taxon>Diplogasteromorpha</taxon>
        <taxon>Diplogasteroidea</taxon>
        <taxon>Neodiplogasteridae</taxon>
        <taxon>Pristionchus</taxon>
    </lineage>
</organism>
<gene>
    <name evidence="1" type="ORF">PENTCL1PPCAC_27033</name>
</gene>
<feature type="non-terminal residue" evidence="1">
    <location>
        <position position="134"/>
    </location>
</feature>
<accession>A0AAV5UEN1</accession>
<keyword evidence="2" id="KW-1185">Reference proteome</keyword>
<evidence type="ECO:0000313" key="1">
    <source>
        <dbReference type="EMBL" id="GMT04859.1"/>
    </source>
</evidence>
<dbReference type="Proteomes" id="UP001432027">
    <property type="component" value="Unassembled WGS sequence"/>
</dbReference>
<proteinExistence type="predicted"/>
<evidence type="ECO:0000313" key="2">
    <source>
        <dbReference type="Proteomes" id="UP001432027"/>
    </source>
</evidence>
<dbReference type="EMBL" id="BTSX01000006">
    <property type="protein sequence ID" value="GMT04859.1"/>
    <property type="molecule type" value="Genomic_DNA"/>
</dbReference>
<feature type="non-terminal residue" evidence="1">
    <location>
        <position position="1"/>
    </location>
</feature>
<sequence>KKFLQLNMRNNKSINGIGESITALIYFHSFLHLEISIDSPLSTEGITQDPNVLSVSFIVSDYNHWLIANDLLTLRLVDTSFVEEETAIHWNFNNCGMAEGKNDTDEVICGHSVLGLPCVMIIRECTSETRESIC</sequence>
<comment type="caution">
    <text evidence="1">The sequence shown here is derived from an EMBL/GenBank/DDBJ whole genome shotgun (WGS) entry which is preliminary data.</text>
</comment>
<dbReference type="AlphaFoldDB" id="A0AAV5UEN1"/>
<reference evidence="1" key="1">
    <citation type="submission" date="2023-10" db="EMBL/GenBank/DDBJ databases">
        <title>Genome assembly of Pristionchus species.</title>
        <authorList>
            <person name="Yoshida K."/>
            <person name="Sommer R.J."/>
        </authorList>
    </citation>
    <scope>NUCLEOTIDE SEQUENCE</scope>
    <source>
        <strain evidence="1">RS0144</strain>
    </source>
</reference>